<dbReference type="GO" id="GO:0004672">
    <property type="term" value="F:protein kinase activity"/>
    <property type="evidence" value="ECO:0007669"/>
    <property type="project" value="InterPro"/>
</dbReference>
<feature type="transmembrane region" description="Helical" evidence="2">
    <location>
        <begin position="249"/>
        <end position="268"/>
    </location>
</feature>
<reference evidence="4" key="1">
    <citation type="submission" date="2021-02" db="EMBL/GenBank/DDBJ databases">
        <authorList>
            <person name="Dougan E. K."/>
            <person name="Rhodes N."/>
            <person name="Thang M."/>
            <person name="Chan C."/>
        </authorList>
    </citation>
    <scope>NUCLEOTIDE SEQUENCE</scope>
</reference>
<evidence type="ECO:0000259" key="3">
    <source>
        <dbReference type="Pfam" id="PF00069"/>
    </source>
</evidence>
<protein>
    <submittedName>
        <fullName evidence="4">Ppt1 protein</fullName>
    </submittedName>
</protein>
<dbReference type="Gene3D" id="1.10.510.10">
    <property type="entry name" value="Transferase(Phosphotransferase) domain 1"/>
    <property type="match status" value="1"/>
</dbReference>
<comment type="caution">
    <text evidence="4">The sequence shown here is derived from an EMBL/GenBank/DDBJ whole genome shotgun (WGS) entry which is preliminary data.</text>
</comment>
<feature type="domain" description="Protein kinase" evidence="3">
    <location>
        <begin position="70"/>
        <end position="121"/>
    </location>
</feature>
<dbReference type="SUPFAM" id="SSF56112">
    <property type="entry name" value="Protein kinase-like (PK-like)"/>
    <property type="match status" value="1"/>
</dbReference>
<dbReference type="PROSITE" id="PS00108">
    <property type="entry name" value="PROTEIN_KINASE_ST"/>
    <property type="match status" value="1"/>
</dbReference>
<dbReference type="AlphaFoldDB" id="A0A812RSV7"/>
<dbReference type="InterPro" id="IPR011009">
    <property type="entry name" value="Kinase-like_dom_sf"/>
</dbReference>
<dbReference type="OrthoDB" id="442330at2759"/>
<dbReference type="EMBL" id="CAJNDS010002364">
    <property type="protein sequence ID" value="CAE7450382.1"/>
    <property type="molecule type" value="Genomic_DNA"/>
</dbReference>
<accession>A0A812RSV7</accession>
<dbReference type="InterPro" id="IPR008271">
    <property type="entry name" value="Ser/Thr_kinase_AS"/>
</dbReference>
<proteinExistence type="predicted"/>
<keyword evidence="2" id="KW-0812">Transmembrane</keyword>
<evidence type="ECO:0000256" key="1">
    <source>
        <dbReference type="SAM" id="MobiDB-lite"/>
    </source>
</evidence>
<evidence type="ECO:0000313" key="5">
    <source>
        <dbReference type="Proteomes" id="UP000604046"/>
    </source>
</evidence>
<keyword evidence="2" id="KW-0472">Membrane</keyword>
<dbReference type="Proteomes" id="UP000604046">
    <property type="component" value="Unassembled WGS sequence"/>
</dbReference>
<evidence type="ECO:0000313" key="4">
    <source>
        <dbReference type="EMBL" id="CAE7450382.1"/>
    </source>
</evidence>
<name>A0A812RSV7_9DINO</name>
<feature type="region of interest" description="Disordered" evidence="1">
    <location>
        <begin position="154"/>
        <end position="174"/>
    </location>
</feature>
<keyword evidence="5" id="KW-1185">Reference proteome</keyword>
<dbReference type="Pfam" id="PF00069">
    <property type="entry name" value="Pkinase"/>
    <property type="match status" value="1"/>
</dbReference>
<keyword evidence="2" id="KW-1133">Transmembrane helix</keyword>
<organism evidence="4 5">
    <name type="scientific">Symbiodinium natans</name>
    <dbReference type="NCBI Taxonomy" id="878477"/>
    <lineage>
        <taxon>Eukaryota</taxon>
        <taxon>Sar</taxon>
        <taxon>Alveolata</taxon>
        <taxon>Dinophyceae</taxon>
        <taxon>Suessiales</taxon>
        <taxon>Symbiodiniaceae</taxon>
        <taxon>Symbiodinium</taxon>
    </lineage>
</organism>
<dbReference type="InterPro" id="IPR000719">
    <property type="entry name" value="Prot_kinase_dom"/>
</dbReference>
<sequence>MPPELVVPALPSSSNSSLSTDSWLERESLYHRRCIRFLLRFCSQLAERIALLEEAALLRAVLTSWRSCGGTCTALEFMHEQSMMHCDIKEPNIMIKSRDFRKPEVVVIDFGVCRAMVTASNGLLQSHLGGGAIICAGHSGDGYPHRHELCLPDHDPKVQSKHPRVSQRPAPDTQQPGGVYFLAFYAFRKEEGGKTTSVLEARLVTGLAGHATTCSGAYKVTQGSCFGLNASASELPAQAAPLPPGRDHMPGGFGAMFLLVALAAVYFCRNRAKASRRRLTEGQDVEMSSTFNQF</sequence>
<gene>
    <name evidence="4" type="primary">ppt1</name>
    <name evidence="4" type="ORF">SNAT2548_LOCUS24629</name>
</gene>
<dbReference type="GO" id="GO:0005524">
    <property type="term" value="F:ATP binding"/>
    <property type="evidence" value="ECO:0007669"/>
    <property type="project" value="InterPro"/>
</dbReference>
<evidence type="ECO:0000256" key="2">
    <source>
        <dbReference type="SAM" id="Phobius"/>
    </source>
</evidence>